<keyword evidence="1 4" id="KW-0489">Methyltransferase</keyword>
<dbReference type="PATRIC" id="fig|331679.3.peg.714"/>
<dbReference type="PANTHER" id="PTHR11061">
    <property type="entry name" value="RNA M5U METHYLTRANSFERASE"/>
    <property type="match status" value="1"/>
</dbReference>
<dbReference type="InterPro" id="IPR010280">
    <property type="entry name" value="U5_MeTrfase_fam"/>
</dbReference>
<dbReference type="InterPro" id="IPR029063">
    <property type="entry name" value="SAM-dependent_MTases_sf"/>
</dbReference>
<organism evidence="8 9">
    <name type="scientific">Pediococcus stilesii</name>
    <dbReference type="NCBI Taxonomy" id="331679"/>
    <lineage>
        <taxon>Bacteria</taxon>
        <taxon>Bacillati</taxon>
        <taxon>Bacillota</taxon>
        <taxon>Bacilli</taxon>
        <taxon>Lactobacillales</taxon>
        <taxon>Lactobacillaceae</taxon>
        <taxon>Pediococcus</taxon>
    </lineage>
</organism>
<accession>A0A0R2KZF6</accession>
<dbReference type="RefSeq" id="WP_057801385.1">
    <property type="nucleotide sequence ID" value="NZ_JQBX01000002.1"/>
</dbReference>
<feature type="active site" description="Nucleophile" evidence="4">
    <location>
        <position position="450"/>
    </location>
</feature>
<feature type="active site" evidence="5">
    <location>
        <position position="450"/>
    </location>
</feature>
<dbReference type="InterPro" id="IPR030391">
    <property type="entry name" value="MeTrfase_TrmA_CS"/>
</dbReference>
<keyword evidence="3 4" id="KW-0949">S-adenosyl-L-methionine</keyword>
<feature type="binding site" evidence="4">
    <location>
        <position position="375"/>
    </location>
    <ligand>
        <name>S-adenosyl-L-methionine</name>
        <dbReference type="ChEBI" id="CHEBI:59789"/>
    </ligand>
</feature>
<dbReference type="PROSITE" id="PS51687">
    <property type="entry name" value="SAM_MT_RNA_M5U"/>
    <property type="match status" value="1"/>
</dbReference>
<evidence type="ECO:0000256" key="5">
    <source>
        <dbReference type="PROSITE-ProRule" id="PRU10015"/>
    </source>
</evidence>
<comment type="caution">
    <text evidence="8">The sequence shown here is derived from an EMBL/GenBank/DDBJ whole genome shotgun (WGS) entry which is preliminary data.</text>
</comment>
<dbReference type="Pfam" id="PF05958">
    <property type="entry name" value="tRNA_U5-meth_tr"/>
    <property type="match status" value="1"/>
</dbReference>
<dbReference type="InterPro" id="IPR002792">
    <property type="entry name" value="TRAM_dom"/>
</dbReference>
<evidence type="ECO:0000313" key="8">
    <source>
        <dbReference type="EMBL" id="KRN94921.1"/>
    </source>
</evidence>
<dbReference type="NCBIfam" id="TIGR00479">
    <property type="entry name" value="rumA"/>
    <property type="match status" value="1"/>
</dbReference>
<dbReference type="CDD" id="cd02440">
    <property type="entry name" value="AdoMet_MTases"/>
    <property type="match status" value="1"/>
</dbReference>
<proteinExistence type="inferred from homology"/>
<name>A0A0R2KZF6_9LACO</name>
<evidence type="ECO:0000256" key="3">
    <source>
        <dbReference type="ARBA" id="ARBA00022691"/>
    </source>
</evidence>
<dbReference type="Gene3D" id="3.40.50.150">
    <property type="entry name" value="Vaccinia Virus protein VP39"/>
    <property type="match status" value="1"/>
</dbReference>
<evidence type="ECO:0000256" key="6">
    <source>
        <dbReference type="SAM" id="MobiDB-lite"/>
    </source>
</evidence>
<evidence type="ECO:0000256" key="4">
    <source>
        <dbReference type="PROSITE-ProRule" id="PRU01024"/>
    </source>
</evidence>
<evidence type="ECO:0000256" key="1">
    <source>
        <dbReference type="ARBA" id="ARBA00022603"/>
    </source>
</evidence>
<dbReference type="Proteomes" id="UP000051859">
    <property type="component" value="Unassembled WGS sequence"/>
</dbReference>
<keyword evidence="2 4" id="KW-0808">Transferase</keyword>
<feature type="binding site" evidence="4">
    <location>
        <position position="423"/>
    </location>
    <ligand>
        <name>S-adenosyl-L-methionine</name>
        <dbReference type="ChEBI" id="CHEBI:59789"/>
    </ligand>
</feature>
<dbReference type="FunFam" id="2.40.50.1070:FF:000003">
    <property type="entry name" value="23S rRNA (Uracil-5-)-methyltransferase RumA"/>
    <property type="match status" value="1"/>
</dbReference>
<dbReference type="STRING" id="331679.IV81_GL000707"/>
<reference evidence="8 9" key="1">
    <citation type="journal article" date="2015" name="Genome Announc.">
        <title>Expanding the biotechnology potential of lactobacilli through comparative genomics of 213 strains and associated genera.</title>
        <authorList>
            <person name="Sun Z."/>
            <person name="Harris H.M."/>
            <person name="McCann A."/>
            <person name="Guo C."/>
            <person name="Argimon S."/>
            <person name="Zhang W."/>
            <person name="Yang X."/>
            <person name="Jeffery I.B."/>
            <person name="Cooney J.C."/>
            <person name="Kagawa T.F."/>
            <person name="Liu W."/>
            <person name="Song Y."/>
            <person name="Salvetti E."/>
            <person name="Wrobel A."/>
            <person name="Rasinkangas P."/>
            <person name="Parkhill J."/>
            <person name="Rea M.C."/>
            <person name="O'Sullivan O."/>
            <person name="Ritari J."/>
            <person name="Douillard F.P."/>
            <person name="Paul Ross R."/>
            <person name="Yang R."/>
            <person name="Briner A.E."/>
            <person name="Felis G.E."/>
            <person name="de Vos W.M."/>
            <person name="Barrangou R."/>
            <person name="Klaenhammer T.R."/>
            <person name="Caufield P.W."/>
            <person name="Cui Y."/>
            <person name="Zhang H."/>
            <person name="O'Toole P.W."/>
        </authorList>
    </citation>
    <scope>NUCLEOTIDE SEQUENCE [LARGE SCALE GENOMIC DNA]</scope>
    <source>
        <strain evidence="8 9">DSM 18001</strain>
    </source>
</reference>
<evidence type="ECO:0000259" key="7">
    <source>
        <dbReference type="PROSITE" id="PS50926"/>
    </source>
</evidence>
<dbReference type="EMBL" id="JQBX01000002">
    <property type="protein sequence ID" value="KRN94921.1"/>
    <property type="molecule type" value="Genomic_DNA"/>
</dbReference>
<dbReference type="PROSITE" id="PS01231">
    <property type="entry name" value="TRMA_2"/>
    <property type="match status" value="1"/>
</dbReference>
<dbReference type="GO" id="GO:0070041">
    <property type="term" value="F:rRNA (uridine-C5-)-methyltransferase activity"/>
    <property type="evidence" value="ECO:0007669"/>
    <property type="project" value="TreeGrafter"/>
</dbReference>
<comment type="similarity">
    <text evidence="4">Belongs to the class I-like SAM-binding methyltransferase superfamily. RNA M5U methyltransferase family.</text>
</comment>
<sequence length="492" mass="55775">MNNKEKSNYKSKNRYGKKPTDRQKQDRRKNFYHNPSKSSDIKIGDEIPLKIKRMGINGEGIGYYQRTICFIKGALSGEKVVAEITDVQPRFITGKVRKIKKISPDRVKPIDSYAGEVGGFELEHLAYPAQLEFKRDVIRQSLTKFRPEGYKRYELRPTIGMENPTEYRNKAQFQVRRFEDGKIGAGLYKEGTHELVDLVTCSVQHPLTMEIIRIAVELFDKYDVSIYDEHKNIGSLKTIVVRVAEATKETQVVFITNTPTLEHVDEIIDELSEQFPEIVSFMQNFNPGRESLVWGDKTTNLRGKDVISEKLDGLSFNLSARAFFQLNPKQTSILYAEARKALELSPNDNLVDAYSGVGTIGLSLADQAKEVRGMDTIESAIDDANENAKINGIENAHYEFGSAEKLLPKWLHAGFKPDSIVVDPPRVGLDNKLITAILESAPKHFTYVSCNPSTLARDLTRLVEKYDVEYIQSIDMFPQTARVEAVVKLKKK</sequence>
<dbReference type="SUPFAM" id="SSF53335">
    <property type="entry name" value="S-adenosyl-L-methionine-dependent methyltransferases"/>
    <property type="match status" value="1"/>
</dbReference>
<dbReference type="FunFam" id="3.40.50.150:FF:000009">
    <property type="entry name" value="23S rRNA (Uracil(1939)-C(5))-methyltransferase RlmD"/>
    <property type="match status" value="1"/>
</dbReference>
<dbReference type="InterPro" id="IPR030390">
    <property type="entry name" value="MeTrfase_TrmA_AS"/>
</dbReference>
<dbReference type="PANTHER" id="PTHR11061:SF45">
    <property type="match status" value="1"/>
</dbReference>
<dbReference type="InterPro" id="IPR012340">
    <property type="entry name" value="NA-bd_OB-fold"/>
</dbReference>
<dbReference type="Gene3D" id="2.40.50.1070">
    <property type="match status" value="1"/>
</dbReference>
<dbReference type="AlphaFoldDB" id="A0A0R2KZF6"/>
<feature type="binding site" evidence="4">
    <location>
        <position position="354"/>
    </location>
    <ligand>
        <name>S-adenosyl-L-methionine</name>
        <dbReference type="ChEBI" id="CHEBI:59789"/>
    </ligand>
</feature>
<evidence type="ECO:0000256" key="2">
    <source>
        <dbReference type="ARBA" id="ARBA00022679"/>
    </source>
</evidence>
<dbReference type="GO" id="GO:0070475">
    <property type="term" value="P:rRNA base methylation"/>
    <property type="evidence" value="ECO:0007669"/>
    <property type="project" value="TreeGrafter"/>
</dbReference>
<gene>
    <name evidence="8" type="ORF">IV81_GL000707</name>
</gene>
<feature type="binding site" evidence="4">
    <location>
        <position position="325"/>
    </location>
    <ligand>
        <name>S-adenosyl-L-methionine</name>
        <dbReference type="ChEBI" id="CHEBI:59789"/>
    </ligand>
</feature>
<dbReference type="Pfam" id="PF01938">
    <property type="entry name" value="TRAM"/>
    <property type="match status" value="1"/>
</dbReference>
<feature type="region of interest" description="Disordered" evidence="6">
    <location>
        <begin position="1"/>
        <end position="39"/>
    </location>
</feature>
<dbReference type="PROSITE" id="PS50926">
    <property type="entry name" value="TRAM"/>
    <property type="match status" value="1"/>
</dbReference>
<protein>
    <submittedName>
        <fullName evidence="8">tRNA (Uracil-5-)-methyltransferase related enzyme</fullName>
    </submittedName>
</protein>
<feature type="domain" description="TRAM" evidence="7">
    <location>
        <begin position="40"/>
        <end position="98"/>
    </location>
</feature>
<evidence type="ECO:0000313" key="9">
    <source>
        <dbReference type="Proteomes" id="UP000051859"/>
    </source>
</evidence>
<dbReference type="SUPFAM" id="SSF50249">
    <property type="entry name" value="Nucleic acid-binding proteins"/>
    <property type="match status" value="1"/>
</dbReference>
<dbReference type="PROSITE" id="PS01230">
    <property type="entry name" value="TRMA_1"/>
    <property type="match status" value="1"/>
</dbReference>
<dbReference type="Gene3D" id="2.40.50.140">
    <property type="entry name" value="Nucleic acid-binding proteins"/>
    <property type="match status" value="1"/>
</dbReference>
<keyword evidence="9" id="KW-1185">Reference proteome</keyword>